<evidence type="ECO:0000256" key="3">
    <source>
        <dbReference type="PROSITE-ProRule" id="PRU00492"/>
    </source>
</evidence>
<dbReference type="InterPro" id="IPR005144">
    <property type="entry name" value="ATP-cone_dom"/>
</dbReference>
<evidence type="ECO:0000259" key="5">
    <source>
        <dbReference type="PROSITE" id="PS51161"/>
    </source>
</evidence>
<name>A0A2G9YVU0_9BACT</name>
<gene>
    <name evidence="6" type="ORF">COX36_03925</name>
</gene>
<evidence type="ECO:0000313" key="6">
    <source>
        <dbReference type="EMBL" id="PIP23330.1"/>
    </source>
</evidence>
<dbReference type="GO" id="GO:0005524">
    <property type="term" value="F:ATP binding"/>
    <property type="evidence" value="ECO:0007669"/>
    <property type="project" value="UniProtKB-UniRule"/>
</dbReference>
<organism evidence="6 7">
    <name type="scientific">Candidatus Nealsonbacteria bacterium CG23_combo_of_CG06-09_8_20_14_all_38_19</name>
    <dbReference type="NCBI Taxonomy" id="1974721"/>
    <lineage>
        <taxon>Bacteria</taxon>
        <taxon>Candidatus Nealsoniibacteriota</taxon>
    </lineage>
</organism>
<dbReference type="PROSITE" id="PS51161">
    <property type="entry name" value="ATP_CONE"/>
    <property type="match status" value="1"/>
</dbReference>
<keyword evidence="2 3" id="KW-0067">ATP-binding</keyword>
<sequence>MAKFVIKKDGTKVPFDAEKIKRAIASAAQRVDLSEERRAEVVEQVLSSVIRLAEEKEEIATAQLRAEVLSELDAIEPSISEAWRKYEQEKT</sequence>
<reference evidence="6 7" key="1">
    <citation type="submission" date="2017-09" db="EMBL/GenBank/DDBJ databases">
        <title>Depth-based differentiation of microbial function through sediment-hosted aquifers and enrichment of novel symbionts in the deep terrestrial subsurface.</title>
        <authorList>
            <person name="Probst A.J."/>
            <person name="Ladd B."/>
            <person name="Jarett J.K."/>
            <person name="Geller-Mcgrath D.E."/>
            <person name="Sieber C.M."/>
            <person name="Emerson J.B."/>
            <person name="Anantharaman K."/>
            <person name="Thomas B.C."/>
            <person name="Malmstrom R."/>
            <person name="Stieglmeier M."/>
            <person name="Klingl A."/>
            <person name="Woyke T."/>
            <person name="Ryan C.M."/>
            <person name="Banfield J.F."/>
        </authorList>
    </citation>
    <scope>NUCLEOTIDE SEQUENCE [LARGE SCALE GENOMIC DNA]</scope>
    <source>
        <strain evidence="6">CG23_combo_of_CG06-09_8_20_14_all_38_19</strain>
    </source>
</reference>
<dbReference type="AlphaFoldDB" id="A0A2G9YVU0"/>
<feature type="coiled-coil region" evidence="4">
    <location>
        <begin position="17"/>
        <end position="72"/>
    </location>
</feature>
<evidence type="ECO:0000256" key="2">
    <source>
        <dbReference type="ARBA" id="ARBA00022840"/>
    </source>
</evidence>
<keyword evidence="4" id="KW-0175">Coiled coil</keyword>
<proteinExistence type="predicted"/>
<protein>
    <recommendedName>
        <fullName evidence="5">ATP-cone domain-containing protein</fullName>
    </recommendedName>
</protein>
<keyword evidence="1 3" id="KW-0547">Nucleotide-binding</keyword>
<evidence type="ECO:0000256" key="4">
    <source>
        <dbReference type="SAM" id="Coils"/>
    </source>
</evidence>
<comment type="caution">
    <text evidence="6">The sequence shown here is derived from an EMBL/GenBank/DDBJ whole genome shotgun (WGS) entry which is preliminary data.</text>
</comment>
<dbReference type="Pfam" id="PF03477">
    <property type="entry name" value="ATP-cone"/>
    <property type="match status" value="1"/>
</dbReference>
<dbReference type="EMBL" id="PCRP01000063">
    <property type="protein sequence ID" value="PIP23330.1"/>
    <property type="molecule type" value="Genomic_DNA"/>
</dbReference>
<evidence type="ECO:0000313" key="7">
    <source>
        <dbReference type="Proteomes" id="UP000230273"/>
    </source>
</evidence>
<feature type="domain" description="ATP-cone" evidence="5">
    <location>
        <begin position="3"/>
        <end position="91"/>
    </location>
</feature>
<dbReference type="Proteomes" id="UP000230273">
    <property type="component" value="Unassembled WGS sequence"/>
</dbReference>
<accession>A0A2G9YVU0</accession>
<evidence type="ECO:0000256" key="1">
    <source>
        <dbReference type="ARBA" id="ARBA00022741"/>
    </source>
</evidence>